<keyword evidence="2" id="KW-1185">Reference proteome</keyword>
<dbReference type="OrthoDB" id="10168at2157"/>
<evidence type="ECO:0000313" key="1">
    <source>
        <dbReference type="EMBL" id="SMH71405.1"/>
    </source>
</evidence>
<dbReference type="AlphaFoldDB" id="A0A2H1FF68"/>
<protein>
    <submittedName>
        <fullName evidence="1">Uncharacterized protein</fullName>
    </submittedName>
</protein>
<organism evidence="1 2">
    <name type="scientific">Candidatus Nitrosotalea okcheonensis</name>
    <dbReference type="NCBI Taxonomy" id="1903276"/>
    <lineage>
        <taxon>Archaea</taxon>
        <taxon>Nitrososphaerota</taxon>
        <taxon>Nitrososphaeria</taxon>
        <taxon>Nitrosotaleales</taxon>
        <taxon>Nitrosotaleaceae</taxon>
        <taxon>Nitrosotalea</taxon>
    </lineage>
</organism>
<dbReference type="Proteomes" id="UP000230607">
    <property type="component" value="Chromosome 1"/>
</dbReference>
<dbReference type="RefSeq" id="WP_157927381.1">
    <property type="nucleotide sequence ID" value="NZ_LT841358.1"/>
</dbReference>
<evidence type="ECO:0000313" key="2">
    <source>
        <dbReference type="Proteomes" id="UP000230607"/>
    </source>
</evidence>
<sequence length="506" mass="54956">MAILKKVYSHIKHECKISTSLFLLAILCLENMSMPANATEPLLPQYEPTQHISSNPNLFVSAENSFFENYFAGPQVIQVIITDPNIDRLDQAYGEPDVTVNGKKLRMAQATDGNWYAYFADSKQAQIADSTQTSTSGKGLDFGKFCSPASAIVATGVEFSQTNGIAIARSAPGSSDGSQNPQATVSATCTGIVDHSVSSITGAKSNLLNHVVRENKTLNTNSARAGQIAQQSDNQAFIDAWPIIQLYDFGPATKVTVQYNAGGSGVQSVELNFDRIPSNLIGIVSNRQTWPRGAHVHGDLIDPQLNIDPTEEDSWTWGTSMTNNTVYYQAFDRSGNPDADGTIAMQNLSGNLTSMMFNHNGRLTQDPEPQGVAVATLQPNGIQKITKSSDGFYRTKSINEFSIPLTILELQPNVGIFGDYDASGIAEIITLDNAPRDKSFTVNYNDKSYTVRIEFSTATLTMGTPAENTPVNPNPPIKQSVSNQSPINPVFAAFLKLVIMQNLFLY</sequence>
<name>A0A2H1FF68_9ARCH</name>
<proteinExistence type="predicted"/>
<gene>
    <name evidence="1" type="ORF">NCS_11212</name>
</gene>
<reference evidence="2" key="1">
    <citation type="submission" date="2017-03" db="EMBL/GenBank/DDBJ databases">
        <authorList>
            <person name="Herbold C."/>
        </authorList>
    </citation>
    <scope>NUCLEOTIDE SEQUENCE [LARGE SCALE GENOMIC DNA]</scope>
</reference>
<accession>A0A2H1FF68</accession>
<dbReference type="EMBL" id="LT841358">
    <property type="protein sequence ID" value="SMH71405.1"/>
    <property type="molecule type" value="Genomic_DNA"/>
</dbReference>